<dbReference type="PANTHER" id="PTHR43124">
    <property type="entry name" value="PURINE EFFLUX PUMP PBUE"/>
    <property type="match status" value="1"/>
</dbReference>
<evidence type="ECO:0000256" key="3">
    <source>
        <dbReference type="ARBA" id="ARBA00022692"/>
    </source>
</evidence>
<sequence>MSPASNPALRALLFGNFVIGAGVMVLPGTLNDISASLDVSIPATGLLITVGGVLIGLGAPLAAGLVAGWDRRRLLALSLLWYAVFMAASACAPSYGWLLVLRALAMVPPAIFTPQAAASVGLLVPLAQRGRAITTIFLGWSLASVLGMPLSAWIAGAFGWRWAFGLVALLAFVGAVWVWRVLPDGVRPPPISRQGWTQTLRSPALMGVVAVTLFYSFGQMVLFAYFAPYHEQVMGMGATALALILLWFGVFGLAGNLLLSRHIDRLGPARAVAITLTGIALSLALWPLSHAFGASSFWLHALLALPWALCGFACNSAQQARLVQLAPALASATIALNSSAIYAGQALGAALGASLIDQGLLANLHVYGLGLVLIGLGISLWASRHARTAPGDAR</sequence>
<feature type="transmembrane region" description="Helical" evidence="6">
    <location>
        <begin position="104"/>
        <end position="124"/>
    </location>
</feature>
<feature type="transmembrane region" description="Helical" evidence="6">
    <location>
        <begin position="295"/>
        <end position="313"/>
    </location>
</feature>
<dbReference type="SUPFAM" id="SSF103473">
    <property type="entry name" value="MFS general substrate transporter"/>
    <property type="match status" value="1"/>
</dbReference>
<dbReference type="PANTHER" id="PTHR43124:SF10">
    <property type="entry name" value="PURINE EFFLUX PUMP PBUE"/>
    <property type="match status" value="1"/>
</dbReference>
<comment type="subcellular location">
    <subcellularLocation>
        <location evidence="1">Cell membrane</location>
        <topology evidence="1">Multi-pass membrane protein</topology>
    </subcellularLocation>
</comment>
<gene>
    <name evidence="8" type="ORF">AZ34_03540</name>
</gene>
<feature type="transmembrane region" description="Helical" evidence="6">
    <location>
        <begin position="325"/>
        <end position="344"/>
    </location>
</feature>
<dbReference type="RefSeq" id="WP_035610773.1">
    <property type="nucleotide sequence ID" value="NZ_JEMG01000001.1"/>
</dbReference>
<evidence type="ECO:0000256" key="4">
    <source>
        <dbReference type="ARBA" id="ARBA00022989"/>
    </source>
</evidence>
<keyword evidence="4 6" id="KW-1133">Transmembrane helix</keyword>
<feature type="transmembrane region" description="Helical" evidence="6">
    <location>
        <begin position="233"/>
        <end position="259"/>
    </location>
</feature>
<name>A0A016XG92_9BURK</name>
<dbReference type="STRING" id="1458275.AZ34_03540"/>
<keyword evidence="5 6" id="KW-0472">Membrane</keyword>
<keyword evidence="2" id="KW-1003">Cell membrane</keyword>
<dbReference type="GO" id="GO:0022857">
    <property type="term" value="F:transmembrane transporter activity"/>
    <property type="evidence" value="ECO:0007669"/>
    <property type="project" value="InterPro"/>
</dbReference>
<dbReference type="InterPro" id="IPR050189">
    <property type="entry name" value="MFS_Efflux_Transporters"/>
</dbReference>
<feature type="transmembrane region" description="Helical" evidence="6">
    <location>
        <begin position="203"/>
        <end position="227"/>
    </location>
</feature>
<dbReference type="EMBL" id="JEMG01000001">
    <property type="protein sequence ID" value="EYC50238.1"/>
    <property type="molecule type" value="Genomic_DNA"/>
</dbReference>
<feature type="transmembrane region" description="Helical" evidence="6">
    <location>
        <begin position="7"/>
        <end position="26"/>
    </location>
</feature>
<feature type="transmembrane region" description="Helical" evidence="6">
    <location>
        <begin position="79"/>
        <end position="98"/>
    </location>
</feature>
<feature type="transmembrane region" description="Helical" evidence="6">
    <location>
        <begin position="271"/>
        <end position="289"/>
    </location>
</feature>
<feature type="transmembrane region" description="Helical" evidence="6">
    <location>
        <begin position="136"/>
        <end position="156"/>
    </location>
</feature>
<dbReference type="InterPro" id="IPR020846">
    <property type="entry name" value="MFS_dom"/>
</dbReference>
<evidence type="ECO:0000259" key="7">
    <source>
        <dbReference type="PROSITE" id="PS50850"/>
    </source>
</evidence>
<dbReference type="OrthoDB" id="7029536at2"/>
<accession>A0A016XG92</accession>
<dbReference type="AlphaFoldDB" id="A0A016XG92"/>
<dbReference type="InterPro" id="IPR036259">
    <property type="entry name" value="MFS_trans_sf"/>
</dbReference>
<evidence type="ECO:0000256" key="2">
    <source>
        <dbReference type="ARBA" id="ARBA00022475"/>
    </source>
</evidence>
<dbReference type="CDD" id="cd17324">
    <property type="entry name" value="MFS_NepI_like"/>
    <property type="match status" value="1"/>
</dbReference>
<proteinExistence type="predicted"/>
<comment type="caution">
    <text evidence="8">The sequence shown here is derived from an EMBL/GenBank/DDBJ whole genome shotgun (WGS) entry which is preliminary data.</text>
</comment>
<dbReference type="Gene3D" id="1.20.1250.20">
    <property type="entry name" value="MFS general substrate transporter like domains"/>
    <property type="match status" value="1"/>
</dbReference>
<dbReference type="PROSITE" id="PS50850">
    <property type="entry name" value="MFS"/>
    <property type="match status" value="1"/>
</dbReference>
<dbReference type="eggNOG" id="COG2814">
    <property type="taxonomic scope" value="Bacteria"/>
</dbReference>
<evidence type="ECO:0000256" key="5">
    <source>
        <dbReference type="ARBA" id="ARBA00023136"/>
    </source>
</evidence>
<organism evidence="8 9">
    <name type="scientific">Hylemonella gracilis str. Niagara R</name>
    <dbReference type="NCBI Taxonomy" id="1458275"/>
    <lineage>
        <taxon>Bacteria</taxon>
        <taxon>Pseudomonadati</taxon>
        <taxon>Pseudomonadota</taxon>
        <taxon>Betaproteobacteria</taxon>
        <taxon>Burkholderiales</taxon>
        <taxon>Comamonadaceae</taxon>
        <taxon>Hylemonella</taxon>
    </lineage>
</organism>
<dbReference type="InterPro" id="IPR011701">
    <property type="entry name" value="MFS"/>
</dbReference>
<feature type="transmembrane region" description="Helical" evidence="6">
    <location>
        <begin position="162"/>
        <end position="182"/>
    </location>
</feature>
<keyword evidence="3 6" id="KW-0812">Transmembrane</keyword>
<feature type="transmembrane region" description="Helical" evidence="6">
    <location>
        <begin position="46"/>
        <end position="67"/>
    </location>
</feature>
<dbReference type="Pfam" id="PF07690">
    <property type="entry name" value="MFS_1"/>
    <property type="match status" value="1"/>
</dbReference>
<feature type="transmembrane region" description="Helical" evidence="6">
    <location>
        <begin position="364"/>
        <end position="382"/>
    </location>
</feature>
<dbReference type="Proteomes" id="UP000023268">
    <property type="component" value="Unassembled WGS sequence"/>
</dbReference>
<evidence type="ECO:0000256" key="6">
    <source>
        <dbReference type="SAM" id="Phobius"/>
    </source>
</evidence>
<evidence type="ECO:0000256" key="1">
    <source>
        <dbReference type="ARBA" id="ARBA00004651"/>
    </source>
</evidence>
<feature type="domain" description="Major facilitator superfamily (MFS) profile" evidence="7">
    <location>
        <begin position="8"/>
        <end position="387"/>
    </location>
</feature>
<protein>
    <submittedName>
        <fullName evidence="8">Transporter</fullName>
    </submittedName>
</protein>
<evidence type="ECO:0000313" key="8">
    <source>
        <dbReference type="EMBL" id="EYC50238.1"/>
    </source>
</evidence>
<dbReference type="GO" id="GO:0005886">
    <property type="term" value="C:plasma membrane"/>
    <property type="evidence" value="ECO:0007669"/>
    <property type="project" value="UniProtKB-SubCell"/>
</dbReference>
<evidence type="ECO:0000313" key="9">
    <source>
        <dbReference type="Proteomes" id="UP000023268"/>
    </source>
</evidence>
<reference evidence="8 9" key="1">
    <citation type="submission" date="2014-02" db="EMBL/GenBank/DDBJ databases">
        <title>Draft Genome of Hylemonella gracilis isolated from the Niagara River.</title>
        <authorList>
            <person name="Pawlowski D.R."/>
            <person name="Koudelka G.B."/>
        </authorList>
    </citation>
    <scope>NUCLEOTIDE SEQUENCE [LARGE SCALE GENOMIC DNA]</scope>
    <source>
        <strain evidence="8 9">Niagara R</strain>
    </source>
</reference>